<comment type="caution">
    <text evidence="6">The sequence shown here is derived from an EMBL/GenBank/DDBJ whole genome shotgun (WGS) entry which is preliminary data.</text>
</comment>
<keyword evidence="1" id="KW-0645">Protease</keyword>
<dbReference type="GO" id="GO:0016486">
    <property type="term" value="P:peptide hormone processing"/>
    <property type="evidence" value="ECO:0007669"/>
    <property type="project" value="TreeGrafter"/>
</dbReference>
<dbReference type="CDD" id="cd04059">
    <property type="entry name" value="Peptidases_S8_Protein_convertases_Kexins_Furin-like"/>
    <property type="match status" value="1"/>
</dbReference>
<dbReference type="GO" id="GO:0000139">
    <property type="term" value="C:Golgi membrane"/>
    <property type="evidence" value="ECO:0007669"/>
    <property type="project" value="TreeGrafter"/>
</dbReference>
<comment type="similarity">
    <text evidence="4">Belongs to the peptidase S8 family.</text>
</comment>
<dbReference type="EMBL" id="JAFIRN010000015">
    <property type="protein sequence ID" value="KAG5834821.1"/>
    <property type="molecule type" value="Genomic_DNA"/>
</dbReference>
<dbReference type="GO" id="GO:0005802">
    <property type="term" value="C:trans-Golgi network"/>
    <property type="evidence" value="ECO:0007669"/>
    <property type="project" value="TreeGrafter"/>
</dbReference>
<sequence>MLDGGVTDAAEAWSLSLRPQHVDVYSAGWGPDDDGQTVDGPAPLARLALETGIRLGRKGRGSIFVWASGNGGRSLDHCSCDGYASSVYTVSVSSATRSGSRPRDLEECASTLCSAYGGAADHGGRIVVTTDLRQGCTDGHAGTSVSASIAAGIISLTLEANSQLSWRDVQHIIVRTSRPAHLRAPDWHSNGAGYRVSHLYGFGLMDAEAMVREAERWTQVPSQHTCVEITDRRVRPIPPHGV</sequence>
<dbReference type="Gene3D" id="3.40.50.200">
    <property type="entry name" value="Peptidase S8/S53 domain"/>
    <property type="match status" value="1"/>
</dbReference>
<dbReference type="InterPro" id="IPR000209">
    <property type="entry name" value="Peptidase_S8/S53_dom"/>
</dbReference>
<dbReference type="SUPFAM" id="SSF52743">
    <property type="entry name" value="Subtilisin-like"/>
    <property type="match status" value="1"/>
</dbReference>
<evidence type="ECO:0000256" key="3">
    <source>
        <dbReference type="ARBA" id="ARBA00022825"/>
    </source>
</evidence>
<protein>
    <recommendedName>
        <fullName evidence="5">Peptidase S8/S53 domain-containing protein</fullName>
    </recommendedName>
</protein>
<name>A0A9D3RLJ3_ANGAN</name>
<feature type="domain" description="Peptidase S8/S53" evidence="5">
    <location>
        <begin position="8"/>
        <end position="203"/>
    </location>
</feature>
<evidence type="ECO:0000256" key="2">
    <source>
        <dbReference type="ARBA" id="ARBA00022801"/>
    </source>
</evidence>
<dbReference type="PANTHER" id="PTHR42884:SF30">
    <property type="entry name" value="PROPROTEIN CONVERTASE SUBTILISIN_KEXIN TYPE 5"/>
    <property type="match status" value="1"/>
</dbReference>
<feature type="non-terminal residue" evidence="6">
    <location>
        <position position="242"/>
    </location>
</feature>
<keyword evidence="7" id="KW-1185">Reference proteome</keyword>
<evidence type="ECO:0000256" key="4">
    <source>
        <dbReference type="PROSITE-ProRule" id="PRU01240"/>
    </source>
</evidence>
<dbReference type="AlphaFoldDB" id="A0A9D3RLJ3"/>
<reference evidence="6" key="1">
    <citation type="submission" date="2021-01" db="EMBL/GenBank/DDBJ databases">
        <title>A chromosome-scale assembly of European eel, Anguilla anguilla.</title>
        <authorList>
            <person name="Henkel C."/>
            <person name="Jong-Raadsen S.A."/>
            <person name="Dufour S."/>
            <person name="Weltzien F.-A."/>
            <person name="Palstra A.P."/>
            <person name="Pelster B."/>
            <person name="Spaink H.P."/>
            <person name="Van Den Thillart G.E."/>
            <person name="Jansen H."/>
            <person name="Zahm M."/>
            <person name="Klopp C."/>
            <person name="Cedric C."/>
            <person name="Louis A."/>
            <person name="Berthelot C."/>
            <person name="Parey E."/>
            <person name="Roest Crollius H."/>
            <person name="Montfort J."/>
            <person name="Robinson-Rechavi M."/>
            <person name="Bucao C."/>
            <person name="Bouchez O."/>
            <person name="Gislard M."/>
            <person name="Lluch J."/>
            <person name="Milhes M."/>
            <person name="Lampietro C."/>
            <person name="Lopez Roques C."/>
            <person name="Donnadieu C."/>
            <person name="Braasch I."/>
            <person name="Desvignes T."/>
            <person name="Postlethwait J."/>
            <person name="Bobe J."/>
            <person name="Guiguen Y."/>
            <person name="Dirks R."/>
        </authorList>
    </citation>
    <scope>NUCLEOTIDE SEQUENCE</scope>
    <source>
        <strain evidence="6">Tag_6206</strain>
        <tissue evidence="6">Liver</tissue>
    </source>
</reference>
<dbReference type="InterPro" id="IPR036852">
    <property type="entry name" value="Peptidase_S8/S53_dom_sf"/>
</dbReference>
<organism evidence="6 7">
    <name type="scientific">Anguilla anguilla</name>
    <name type="common">European freshwater eel</name>
    <name type="synonym">Muraena anguilla</name>
    <dbReference type="NCBI Taxonomy" id="7936"/>
    <lineage>
        <taxon>Eukaryota</taxon>
        <taxon>Metazoa</taxon>
        <taxon>Chordata</taxon>
        <taxon>Craniata</taxon>
        <taxon>Vertebrata</taxon>
        <taxon>Euteleostomi</taxon>
        <taxon>Actinopterygii</taxon>
        <taxon>Neopterygii</taxon>
        <taxon>Teleostei</taxon>
        <taxon>Anguilliformes</taxon>
        <taxon>Anguillidae</taxon>
        <taxon>Anguilla</taxon>
    </lineage>
</organism>
<dbReference type="Proteomes" id="UP001044222">
    <property type="component" value="Chromosome 15"/>
</dbReference>
<evidence type="ECO:0000313" key="7">
    <source>
        <dbReference type="Proteomes" id="UP001044222"/>
    </source>
</evidence>
<dbReference type="GO" id="GO:0004252">
    <property type="term" value="F:serine-type endopeptidase activity"/>
    <property type="evidence" value="ECO:0007669"/>
    <property type="project" value="InterPro"/>
</dbReference>
<evidence type="ECO:0000256" key="1">
    <source>
        <dbReference type="ARBA" id="ARBA00022670"/>
    </source>
</evidence>
<dbReference type="PROSITE" id="PS51892">
    <property type="entry name" value="SUBTILASE"/>
    <property type="match status" value="1"/>
</dbReference>
<comment type="caution">
    <text evidence="4">Lacks conserved residue(s) required for the propagation of feature annotation.</text>
</comment>
<gene>
    <name evidence="6" type="ORF">ANANG_G00265660</name>
</gene>
<evidence type="ECO:0000259" key="5">
    <source>
        <dbReference type="Pfam" id="PF00082"/>
    </source>
</evidence>
<keyword evidence="3" id="KW-0720">Serine protease</keyword>
<dbReference type="Pfam" id="PF00082">
    <property type="entry name" value="Peptidase_S8"/>
    <property type="match status" value="1"/>
</dbReference>
<proteinExistence type="inferred from homology"/>
<dbReference type="InterPro" id="IPR034182">
    <property type="entry name" value="Kexin/furin"/>
</dbReference>
<evidence type="ECO:0000313" key="6">
    <source>
        <dbReference type="EMBL" id="KAG5834821.1"/>
    </source>
</evidence>
<accession>A0A9D3RLJ3</accession>
<keyword evidence="2" id="KW-0378">Hydrolase</keyword>
<dbReference type="PANTHER" id="PTHR42884">
    <property type="entry name" value="PROPROTEIN CONVERTASE SUBTILISIN/KEXIN-RELATED"/>
    <property type="match status" value="1"/>
</dbReference>